<dbReference type="RefSeq" id="XP_001426719.1">
    <property type="nucleotide sequence ID" value="XM_001426682.1"/>
</dbReference>
<proteinExistence type="predicted"/>
<dbReference type="HOGENOM" id="CLU_2255373_0_0_1"/>
<name>A0BLA4_PARTE</name>
<dbReference type="Proteomes" id="UP000000600">
    <property type="component" value="Unassembled WGS sequence"/>
</dbReference>
<dbReference type="KEGG" id="ptm:GSPATT00029953001"/>
<sequence>MYQIGITNFHYYGKINQLLLHFIETYQISIIHTFNNKLYKCMNYFQSASQATRSTLTQISQQDINPLLKFIILNQQIFQIMKNLYNEIFIFSVDKSNSLKILNL</sequence>
<evidence type="ECO:0000313" key="1">
    <source>
        <dbReference type="EMBL" id="CAK59321.1"/>
    </source>
</evidence>
<dbReference type="AlphaFoldDB" id="A0BLA4"/>
<dbReference type="EMBL" id="CT868001">
    <property type="protein sequence ID" value="CAK59321.1"/>
    <property type="molecule type" value="Genomic_DNA"/>
</dbReference>
<dbReference type="InParanoid" id="A0BLA4"/>
<dbReference type="GeneID" id="5012503"/>
<evidence type="ECO:0000313" key="2">
    <source>
        <dbReference type="Proteomes" id="UP000000600"/>
    </source>
</evidence>
<keyword evidence="2" id="KW-1185">Reference proteome</keyword>
<accession>A0BLA4</accession>
<organism evidence="1 2">
    <name type="scientific">Paramecium tetraurelia</name>
    <dbReference type="NCBI Taxonomy" id="5888"/>
    <lineage>
        <taxon>Eukaryota</taxon>
        <taxon>Sar</taxon>
        <taxon>Alveolata</taxon>
        <taxon>Ciliophora</taxon>
        <taxon>Intramacronucleata</taxon>
        <taxon>Oligohymenophorea</taxon>
        <taxon>Peniculida</taxon>
        <taxon>Parameciidae</taxon>
        <taxon>Paramecium</taxon>
    </lineage>
</organism>
<evidence type="ECO:0008006" key="3">
    <source>
        <dbReference type="Google" id="ProtNLM"/>
    </source>
</evidence>
<reference evidence="1 2" key="1">
    <citation type="journal article" date="2006" name="Nature">
        <title>Global trends of whole-genome duplications revealed by the ciliate Paramecium tetraurelia.</title>
        <authorList>
            <consortium name="Genoscope"/>
            <person name="Aury J.-M."/>
            <person name="Jaillon O."/>
            <person name="Duret L."/>
            <person name="Noel B."/>
            <person name="Jubin C."/>
            <person name="Porcel B.M."/>
            <person name="Segurens B."/>
            <person name="Daubin V."/>
            <person name="Anthouard V."/>
            <person name="Aiach N."/>
            <person name="Arnaiz O."/>
            <person name="Billaut A."/>
            <person name="Beisson J."/>
            <person name="Blanc I."/>
            <person name="Bouhouche K."/>
            <person name="Camara F."/>
            <person name="Duharcourt S."/>
            <person name="Guigo R."/>
            <person name="Gogendeau D."/>
            <person name="Katinka M."/>
            <person name="Keller A.-M."/>
            <person name="Kissmehl R."/>
            <person name="Klotz C."/>
            <person name="Koll F."/>
            <person name="Le Moue A."/>
            <person name="Lepere C."/>
            <person name="Malinsky S."/>
            <person name="Nowacki M."/>
            <person name="Nowak J.K."/>
            <person name="Plattner H."/>
            <person name="Poulain J."/>
            <person name="Ruiz F."/>
            <person name="Serrano V."/>
            <person name="Zagulski M."/>
            <person name="Dessen P."/>
            <person name="Betermier M."/>
            <person name="Weissenbach J."/>
            <person name="Scarpelli C."/>
            <person name="Schachter V."/>
            <person name="Sperling L."/>
            <person name="Meyer E."/>
            <person name="Cohen J."/>
            <person name="Wincker P."/>
        </authorList>
    </citation>
    <scope>NUCLEOTIDE SEQUENCE [LARGE SCALE GENOMIC DNA]</scope>
    <source>
        <strain evidence="1 2">Stock d4-2</strain>
    </source>
</reference>
<protein>
    <recommendedName>
        <fullName evidence="3">Transmembrane protein</fullName>
    </recommendedName>
</protein>
<gene>
    <name evidence="1" type="ORF">GSPATT00029953001</name>
</gene>